<proteinExistence type="inferred from homology"/>
<keyword evidence="5" id="KW-1185">Reference proteome</keyword>
<evidence type="ECO:0000256" key="2">
    <source>
        <dbReference type="ARBA" id="ARBA00038115"/>
    </source>
</evidence>
<dbReference type="AlphaFoldDB" id="A0A1H1ZHW4"/>
<dbReference type="Pfam" id="PF12697">
    <property type="entry name" value="Abhydrolase_6"/>
    <property type="match status" value="1"/>
</dbReference>
<dbReference type="PANTHER" id="PTHR22946">
    <property type="entry name" value="DIENELACTONE HYDROLASE DOMAIN-CONTAINING PROTEIN-RELATED"/>
    <property type="match status" value="1"/>
</dbReference>
<dbReference type="InterPro" id="IPR050261">
    <property type="entry name" value="FrsA_esterase"/>
</dbReference>
<organism evidence="4 5">
    <name type="scientific">Microlunatus soli</name>
    <dbReference type="NCBI Taxonomy" id="630515"/>
    <lineage>
        <taxon>Bacteria</taxon>
        <taxon>Bacillati</taxon>
        <taxon>Actinomycetota</taxon>
        <taxon>Actinomycetes</taxon>
        <taxon>Propionibacteriales</taxon>
        <taxon>Propionibacteriaceae</taxon>
        <taxon>Microlunatus</taxon>
    </lineage>
</organism>
<dbReference type="SUPFAM" id="SSF53474">
    <property type="entry name" value="alpha/beta-Hydrolases"/>
    <property type="match status" value="1"/>
</dbReference>
<feature type="domain" description="AB hydrolase-1" evidence="3">
    <location>
        <begin position="51"/>
        <end position="289"/>
    </location>
</feature>
<dbReference type="PANTHER" id="PTHR22946:SF9">
    <property type="entry name" value="POLYKETIDE TRANSFERASE AF380"/>
    <property type="match status" value="1"/>
</dbReference>
<dbReference type="OrthoDB" id="63034at2"/>
<reference evidence="4 5" key="1">
    <citation type="submission" date="2016-10" db="EMBL/GenBank/DDBJ databases">
        <authorList>
            <person name="de Groot N.N."/>
        </authorList>
    </citation>
    <scope>NUCLEOTIDE SEQUENCE [LARGE SCALE GENOMIC DNA]</scope>
    <source>
        <strain evidence="4 5">DSM 21800</strain>
    </source>
</reference>
<dbReference type="Proteomes" id="UP000199103">
    <property type="component" value="Chromosome I"/>
</dbReference>
<keyword evidence="1" id="KW-0378">Hydrolase</keyword>
<dbReference type="RefSeq" id="WP_091529088.1">
    <property type="nucleotide sequence ID" value="NZ_LT629772.1"/>
</dbReference>
<protein>
    <submittedName>
        <fullName evidence="4">Pimeloyl-ACP methyl ester carboxylesterase</fullName>
    </submittedName>
</protein>
<name>A0A1H1ZHW4_9ACTN</name>
<evidence type="ECO:0000313" key="4">
    <source>
        <dbReference type="EMBL" id="SDT33381.1"/>
    </source>
</evidence>
<evidence type="ECO:0000256" key="1">
    <source>
        <dbReference type="ARBA" id="ARBA00022801"/>
    </source>
</evidence>
<dbReference type="Gene3D" id="3.40.50.1820">
    <property type="entry name" value="alpha/beta hydrolase"/>
    <property type="match status" value="1"/>
</dbReference>
<evidence type="ECO:0000259" key="3">
    <source>
        <dbReference type="Pfam" id="PF12697"/>
    </source>
</evidence>
<dbReference type="GO" id="GO:0052689">
    <property type="term" value="F:carboxylic ester hydrolase activity"/>
    <property type="evidence" value="ECO:0007669"/>
    <property type="project" value="UniProtKB-ARBA"/>
</dbReference>
<dbReference type="InterPro" id="IPR029058">
    <property type="entry name" value="AB_hydrolase_fold"/>
</dbReference>
<accession>A0A1H1ZHW4</accession>
<dbReference type="Gene3D" id="1.10.10.800">
    <property type="match status" value="1"/>
</dbReference>
<sequence>MSDVGVREKVRFVSDGEECVGWHYAGTNGGCVVMAGGGGVTKEPGTDLFAARFHAAGFSVLAFDFRHLGESAGSPRQVIRIAEQLADWNAAIACAAELPEVDPTRIAGWSFSLSAGHLLRIAAGPTRLAAVIAQSPMTDNLVAAPKALSYESPVAVLGFPLLALADAIGGLLGRPPQTIPLAAPRGRVALLNTPDAQDGDRALNPGNRYPDWQQTIAARSVLPLMLYRPARTAARIRIPLMMIICSDDRSVLAAPALRAAERIPHAELLKIPGGHYAPFLDEHERTVEAELAFLGRVIRETAHSTDG</sequence>
<dbReference type="InterPro" id="IPR000073">
    <property type="entry name" value="AB_hydrolase_1"/>
</dbReference>
<evidence type="ECO:0000313" key="5">
    <source>
        <dbReference type="Proteomes" id="UP000199103"/>
    </source>
</evidence>
<gene>
    <name evidence="4" type="ORF">SAMN04489812_5239</name>
</gene>
<comment type="similarity">
    <text evidence="2">Belongs to the AB hydrolase superfamily. FUS2 hydrolase family.</text>
</comment>
<dbReference type="STRING" id="630515.SAMN04489812_5239"/>
<dbReference type="EMBL" id="LT629772">
    <property type="protein sequence ID" value="SDT33381.1"/>
    <property type="molecule type" value="Genomic_DNA"/>
</dbReference>